<protein>
    <submittedName>
        <fullName evidence="1">Uncharacterized protein</fullName>
    </submittedName>
</protein>
<dbReference type="EMBL" id="QFQB01000062">
    <property type="protein sequence ID" value="PZQ45121.1"/>
    <property type="molecule type" value="Genomic_DNA"/>
</dbReference>
<gene>
    <name evidence="1" type="ORF">DI551_08380</name>
</gene>
<proteinExistence type="predicted"/>
<sequence length="130" mass="14952">MLDILFSKYAKLSALLCVRNTYLEELHAGTAPTTKTGDFSDVKVIDGNGKEIPWNEVSRFNDEEMKKLMKQVVDRIYTFNVLMENPEFESSITPWKSSAYKWDDPSMDKYLCSFMESAKIRKAAFADQSN</sequence>
<organism evidence="1 2">
    <name type="scientific">Micavibrio aeruginosavorus</name>
    <dbReference type="NCBI Taxonomy" id="349221"/>
    <lineage>
        <taxon>Bacteria</taxon>
        <taxon>Pseudomonadati</taxon>
        <taxon>Bdellovibrionota</taxon>
        <taxon>Bdellovibrionia</taxon>
        <taxon>Bdellovibrionales</taxon>
        <taxon>Pseudobdellovibrionaceae</taxon>
        <taxon>Micavibrio</taxon>
    </lineage>
</organism>
<comment type="caution">
    <text evidence="1">The sequence shown here is derived from an EMBL/GenBank/DDBJ whole genome shotgun (WGS) entry which is preliminary data.</text>
</comment>
<accession>A0A2W5MV12</accession>
<evidence type="ECO:0000313" key="2">
    <source>
        <dbReference type="Proteomes" id="UP000249417"/>
    </source>
</evidence>
<name>A0A2W5MV12_9BACT</name>
<dbReference type="AlphaFoldDB" id="A0A2W5MV12"/>
<evidence type="ECO:0000313" key="1">
    <source>
        <dbReference type="EMBL" id="PZQ45121.1"/>
    </source>
</evidence>
<dbReference type="Proteomes" id="UP000249417">
    <property type="component" value="Unassembled WGS sequence"/>
</dbReference>
<reference evidence="1 2" key="1">
    <citation type="submission" date="2017-08" db="EMBL/GenBank/DDBJ databases">
        <title>Infants hospitalized years apart are colonized by the same room-sourced microbial strains.</title>
        <authorList>
            <person name="Brooks B."/>
            <person name="Olm M.R."/>
            <person name="Firek B.A."/>
            <person name="Baker R."/>
            <person name="Thomas B.C."/>
            <person name="Morowitz M.J."/>
            <person name="Banfield J.F."/>
        </authorList>
    </citation>
    <scope>NUCLEOTIDE SEQUENCE [LARGE SCALE GENOMIC DNA]</scope>
    <source>
        <strain evidence="1">S2_005_002_R2_29</strain>
    </source>
</reference>